<evidence type="ECO:0000313" key="2">
    <source>
        <dbReference type="Proteomes" id="UP000003136"/>
    </source>
</evidence>
<reference evidence="1 2" key="2">
    <citation type="submission" date="2008-11" db="EMBL/GenBank/DDBJ databases">
        <authorList>
            <person name="Fulton L."/>
            <person name="Clifton S."/>
            <person name="Fulton B."/>
            <person name="Xu J."/>
            <person name="Minx P."/>
            <person name="Pepin K.H."/>
            <person name="Johnson M."/>
            <person name="Bhonagiri V."/>
            <person name="Nash W.E."/>
            <person name="Mardis E.R."/>
            <person name="Wilson R.K."/>
        </authorList>
    </citation>
    <scope>NUCLEOTIDE SEQUENCE [LARGE SCALE GENOMIC DNA]</scope>
    <source>
        <strain evidence="1 2">ATCC 43243</strain>
    </source>
</reference>
<organism evidence="1 2">
    <name type="scientific">[Bacteroides] pectinophilus ATCC 43243</name>
    <dbReference type="NCBI Taxonomy" id="483218"/>
    <lineage>
        <taxon>Bacteria</taxon>
        <taxon>Bacillati</taxon>
        <taxon>Bacillota</taxon>
        <taxon>Clostridia</taxon>
        <taxon>Eubacteriales</taxon>
    </lineage>
</organism>
<keyword evidence="2" id="KW-1185">Reference proteome</keyword>
<comment type="caution">
    <text evidence="1">The sequence shown here is derived from an EMBL/GenBank/DDBJ whole genome shotgun (WGS) entry which is preliminary data.</text>
</comment>
<dbReference type="HOGENOM" id="CLU_3212590_0_0_9"/>
<dbReference type="STRING" id="483218.BACPEC_00728"/>
<reference evidence="1 2" key="1">
    <citation type="submission" date="2008-11" db="EMBL/GenBank/DDBJ databases">
        <title>Draft genome sequence of Bacteroides pectinophilus (ATCC 43243).</title>
        <authorList>
            <person name="Sudarsanam P."/>
            <person name="Ley R."/>
            <person name="Guruge J."/>
            <person name="Turnbaugh P.J."/>
            <person name="Mahowald M."/>
            <person name="Liep D."/>
            <person name="Gordon J."/>
        </authorList>
    </citation>
    <scope>NUCLEOTIDE SEQUENCE [LARGE SCALE GENOMIC DNA]</scope>
    <source>
        <strain evidence="1 2">ATCC 43243</strain>
    </source>
</reference>
<accession>B7APX2</accession>
<evidence type="ECO:0000313" key="1">
    <source>
        <dbReference type="EMBL" id="EEC57744.1"/>
    </source>
</evidence>
<proteinExistence type="predicted"/>
<dbReference type="AlphaFoldDB" id="B7APX2"/>
<dbReference type="Proteomes" id="UP000003136">
    <property type="component" value="Unassembled WGS sequence"/>
</dbReference>
<name>B7APX2_9FIRM</name>
<protein>
    <submittedName>
        <fullName evidence="1">Uncharacterized protein</fullName>
    </submittedName>
</protein>
<dbReference type="EMBL" id="ABVQ01000035">
    <property type="protein sequence ID" value="EEC57744.1"/>
    <property type="molecule type" value="Genomic_DNA"/>
</dbReference>
<gene>
    <name evidence="1" type="ORF">BACPEC_00728</name>
</gene>
<sequence>MIKTVRIIQLSEPINFKKNEDCHMYAAVLFICADCRDIFVMSLI</sequence>